<keyword evidence="9 15" id="KW-0863">Zinc-finger</keyword>
<accession>A0A0L0DVW9</accession>
<keyword evidence="13 15" id="KW-0234">DNA repair</keyword>
<dbReference type="GO" id="GO:0000724">
    <property type="term" value="P:double-strand break repair via homologous recombination"/>
    <property type="evidence" value="ECO:0007669"/>
    <property type="project" value="TreeGrafter"/>
</dbReference>
<dbReference type="InterPro" id="IPR011513">
    <property type="entry name" value="Nse1"/>
</dbReference>
<evidence type="ECO:0000256" key="5">
    <source>
        <dbReference type="ARBA" id="ARBA00019422"/>
    </source>
</evidence>
<dbReference type="Gene3D" id="3.30.40.10">
    <property type="entry name" value="Zinc/RING finger domain, C3HC4 (zinc finger)"/>
    <property type="match status" value="1"/>
</dbReference>
<keyword evidence="10 15" id="KW-0833">Ubl conjugation pathway</keyword>
<keyword evidence="12 15" id="KW-0233">DNA recombination</keyword>
<evidence type="ECO:0000313" key="18">
    <source>
        <dbReference type="Proteomes" id="UP000054408"/>
    </source>
</evidence>
<keyword evidence="7 15" id="KW-0479">Metal-binding</keyword>
<dbReference type="EMBL" id="GL349441">
    <property type="protein sequence ID" value="KNC56365.1"/>
    <property type="molecule type" value="Genomic_DNA"/>
</dbReference>
<name>A0A0L0DVW9_THETB</name>
<evidence type="ECO:0000259" key="16">
    <source>
        <dbReference type="Pfam" id="PF08746"/>
    </source>
</evidence>
<dbReference type="OMA" id="WPGDKFV"/>
<feature type="domain" description="Non-structural maintenance of chromosomes element 1 RING C4HC3-type" evidence="16">
    <location>
        <begin position="183"/>
        <end position="225"/>
    </location>
</feature>
<dbReference type="Pfam" id="PF07574">
    <property type="entry name" value="SMC_Nse1"/>
    <property type="match status" value="1"/>
</dbReference>
<evidence type="ECO:0000256" key="10">
    <source>
        <dbReference type="ARBA" id="ARBA00022786"/>
    </source>
</evidence>
<reference evidence="17 18" key="1">
    <citation type="submission" date="2010-05" db="EMBL/GenBank/DDBJ databases">
        <title>The Genome Sequence of Thecamonas trahens ATCC 50062.</title>
        <authorList>
            <consortium name="The Broad Institute Genome Sequencing Platform"/>
            <person name="Russ C."/>
            <person name="Cuomo C."/>
            <person name="Shea T."/>
            <person name="Young S.K."/>
            <person name="Zeng Q."/>
            <person name="Koehrsen M."/>
            <person name="Haas B."/>
            <person name="Borodovsky M."/>
            <person name="Guigo R."/>
            <person name="Alvarado L."/>
            <person name="Berlin A."/>
            <person name="Bochicchio J."/>
            <person name="Borenstein D."/>
            <person name="Chapman S."/>
            <person name="Chen Z."/>
            <person name="Freedman E."/>
            <person name="Gellesch M."/>
            <person name="Goldberg J."/>
            <person name="Griggs A."/>
            <person name="Gujja S."/>
            <person name="Heilman E."/>
            <person name="Heiman D."/>
            <person name="Hepburn T."/>
            <person name="Howarth C."/>
            <person name="Jen D."/>
            <person name="Larson L."/>
            <person name="Mehta T."/>
            <person name="Park D."/>
            <person name="Pearson M."/>
            <person name="Roberts A."/>
            <person name="Saif S."/>
            <person name="Shenoy N."/>
            <person name="Sisk P."/>
            <person name="Stolte C."/>
            <person name="Sykes S."/>
            <person name="Thomson T."/>
            <person name="Walk T."/>
            <person name="White J."/>
            <person name="Yandava C."/>
            <person name="Burger G."/>
            <person name="Gray M.W."/>
            <person name="Holland P.W.H."/>
            <person name="King N."/>
            <person name="Lang F.B.F."/>
            <person name="Roger A.J."/>
            <person name="Ruiz-Trillo I."/>
            <person name="Lander E."/>
            <person name="Nusbaum C."/>
        </authorList>
    </citation>
    <scope>NUCLEOTIDE SEQUENCE [LARGE SCALE GENOMIC DNA]</scope>
    <source>
        <strain evidence="17 18">ATCC 50062</strain>
    </source>
</reference>
<evidence type="ECO:0000256" key="12">
    <source>
        <dbReference type="ARBA" id="ARBA00023172"/>
    </source>
</evidence>
<dbReference type="GO" id="GO:0008270">
    <property type="term" value="F:zinc ion binding"/>
    <property type="evidence" value="ECO:0007669"/>
    <property type="project" value="UniProtKB-KW"/>
</dbReference>
<keyword evidence="18" id="KW-1185">Reference proteome</keyword>
<comment type="catalytic activity">
    <reaction evidence="1 15">
        <text>S-ubiquitinyl-[E2 ubiquitin-conjugating enzyme]-L-cysteine + [acceptor protein]-L-lysine = [E2 ubiquitin-conjugating enzyme]-L-cysteine + N(6)-ubiquitinyl-[acceptor protein]-L-lysine.</text>
        <dbReference type="EC" id="2.3.2.27"/>
    </reaction>
</comment>
<dbReference type="GeneID" id="25562019"/>
<evidence type="ECO:0000256" key="8">
    <source>
        <dbReference type="ARBA" id="ARBA00022763"/>
    </source>
</evidence>
<evidence type="ECO:0000256" key="9">
    <source>
        <dbReference type="ARBA" id="ARBA00022771"/>
    </source>
</evidence>
<proteinExistence type="inferred from homology"/>
<evidence type="ECO:0000256" key="13">
    <source>
        <dbReference type="ARBA" id="ARBA00023204"/>
    </source>
</evidence>
<protein>
    <recommendedName>
        <fullName evidence="5 15">Non-structural maintenance of chromosomes element 1 homolog</fullName>
        <ecNumber evidence="4 15">2.3.2.27</ecNumber>
    </recommendedName>
</protein>
<comment type="subcellular location">
    <subcellularLocation>
        <location evidence="2 15">Nucleus</location>
    </subcellularLocation>
</comment>
<dbReference type="RefSeq" id="XP_013760880.1">
    <property type="nucleotide sequence ID" value="XM_013905426.1"/>
</dbReference>
<dbReference type="PANTHER" id="PTHR20973">
    <property type="entry name" value="NON-SMC ELEMENT 1-RELATED"/>
    <property type="match status" value="1"/>
</dbReference>
<comment type="subunit">
    <text evidence="15">Component of the Smc5-Smc6 complex.</text>
</comment>
<dbReference type="InterPro" id="IPR013083">
    <property type="entry name" value="Znf_RING/FYVE/PHD"/>
</dbReference>
<dbReference type="STRING" id="461836.A0A0L0DVW9"/>
<gene>
    <name evidence="17" type="ORF">AMSG_02335</name>
</gene>
<evidence type="ECO:0000256" key="11">
    <source>
        <dbReference type="ARBA" id="ARBA00022833"/>
    </source>
</evidence>
<dbReference type="Pfam" id="PF08746">
    <property type="entry name" value="zf-RING-like"/>
    <property type="match status" value="1"/>
</dbReference>
<comment type="similarity">
    <text evidence="3 15">Belongs to the NSE1 family.</text>
</comment>
<dbReference type="InterPro" id="IPR036388">
    <property type="entry name" value="WH-like_DNA-bd_sf"/>
</dbReference>
<keyword evidence="6 15" id="KW-0808">Transferase</keyword>
<dbReference type="Gene3D" id="3.90.1150.220">
    <property type="match status" value="1"/>
</dbReference>
<evidence type="ECO:0000256" key="3">
    <source>
        <dbReference type="ARBA" id="ARBA00010258"/>
    </source>
</evidence>
<dbReference type="EC" id="2.3.2.27" evidence="4 15"/>
<dbReference type="eggNOG" id="KOG4718">
    <property type="taxonomic scope" value="Eukaryota"/>
</dbReference>
<dbReference type="InterPro" id="IPR014857">
    <property type="entry name" value="Nse1_RING_C4HC3-type"/>
</dbReference>
<dbReference type="GO" id="GO:0030915">
    <property type="term" value="C:Smc5-Smc6 complex"/>
    <property type="evidence" value="ECO:0007669"/>
    <property type="project" value="UniProtKB-UniRule"/>
</dbReference>
<evidence type="ECO:0000256" key="15">
    <source>
        <dbReference type="RuleBase" id="RU368018"/>
    </source>
</evidence>
<dbReference type="AlphaFoldDB" id="A0A0L0DVW9"/>
<evidence type="ECO:0000256" key="1">
    <source>
        <dbReference type="ARBA" id="ARBA00000900"/>
    </source>
</evidence>
<evidence type="ECO:0000256" key="2">
    <source>
        <dbReference type="ARBA" id="ARBA00004123"/>
    </source>
</evidence>
<sequence>MASYSDAHRLFVQGMMSRRYLKESAVEELYLKVAARLGELEPLDTFVRQINHELATVEMVVRTARDELTGETFYGLVGTSKNATMATATTFKRAELEMFEVVLQFMIGGNGWLDQQQFFQQRQQVKISERESHALLIELKNEGWLQLITREVDGKVVEGYTLGSRGFVEFHDYLLCEELVSTCELCKTILFYGESCGNEKCEAVAHVACLATSMRNAQAFGCPACHTPWPRLVTTSPLPSRGAE</sequence>
<evidence type="ECO:0000256" key="7">
    <source>
        <dbReference type="ARBA" id="ARBA00022723"/>
    </source>
</evidence>
<keyword evidence="8 15" id="KW-0227">DNA damage</keyword>
<evidence type="ECO:0000256" key="6">
    <source>
        <dbReference type="ARBA" id="ARBA00022679"/>
    </source>
</evidence>
<dbReference type="GO" id="GO:0061630">
    <property type="term" value="F:ubiquitin protein ligase activity"/>
    <property type="evidence" value="ECO:0007669"/>
    <property type="project" value="UniProtKB-EC"/>
</dbReference>
<evidence type="ECO:0000256" key="14">
    <source>
        <dbReference type="ARBA" id="ARBA00023242"/>
    </source>
</evidence>
<dbReference type="OrthoDB" id="185455at2759"/>
<evidence type="ECO:0000313" key="17">
    <source>
        <dbReference type="EMBL" id="KNC56365.1"/>
    </source>
</evidence>
<dbReference type="Gene3D" id="1.10.10.10">
    <property type="entry name" value="Winged helix-like DNA-binding domain superfamily/Winged helix DNA-binding domain"/>
    <property type="match status" value="1"/>
</dbReference>
<dbReference type="PANTHER" id="PTHR20973:SF0">
    <property type="entry name" value="NON-STRUCTURAL MAINTENANCE OF CHROMOSOMES ELEMENT 1 HOMOLOG"/>
    <property type="match status" value="1"/>
</dbReference>
<evidence type="ECO:0000256" key="4">
    <source>
        <dbReference type="ARBA" id="ARBA00012483"/>
    </source>
</evidence>
<dbReference type="GO" id="GO:0005634">
    <property type="term" value="C:nucleus"/>
    <property type="evidence" value="ECO:0007669"/>
    <property type="project" value="UniProtKB-SubCell"/>
</dbReference>
<keyword evidence="11 15" id="KW-0862">Zinc</keyword>
<keyword evidence="14 15" id="KW-0539">Nucleus</keyword>
<dbReference type="Proteomes" id="UP000054408">
    <property type="component" value="Unassembled WGS sequence"/>
</dbReference>
<organism evidence="17 18">
    <name type="scientific">Thecamonas trahens ATCC 50062</name>
    <dbReference type="NCBI Taxonomy" id="461836"/>
    <lineage>
        <taxon>Eukaryota</taxon>
        <taxon>Apusozoa</taxon>
        <taxon>Apusomonadida</taxon>
        <taxon>Apusomonadidae</taxon>
        <taxon>Thecamonas</taxon>
    </lineage>
</organism>